<dbReference type="EMBL" id="FOHO01000015">
    <property type="protein sequence ID" value="SET93217.1"/>
    <property type="molecule type" value="Genomic_DNA"/>
</dbReference>
<proteinExistence type="inferred from homology"/>
<feature type="transmembrane region" description="Helical" evidence="9">
    <location>
        <begin position="251"/>
        <end position="273"/>
    </location>
</feature>
<evidence type="ECO:0000256" key="1">
    <source>
        <dbReference type="ARBA" id="ARBA00004651"/>
    </source>
</evidence>
<dbReference type="AlphaFoldDB" id="A0A1I0I903"/>
<evidence type="ECO:0000256" key="9">
    <source>
        <dbReference type="RuleBase" id="RU363032"/>
    </source>
</evidence>
<evidence type="ECO:0000259" key="10">
    <source>
        <dbReference type="PROSITE" id="PS50928"/>
    </source>
</evidence>
<dbReference type="InterPro" id="IPR050366">
    <property type="entry name" value="BP-dependent_transpt_permease"/>
</dbReference>
<dbReference type="STRING" id="364199.SAMN04489858_11514"/>
<evidence type="ECO:0000256" key="2">
    <source>
        <dbReference type="ARBA" id="ARBA00022448"/>
    </source>
</evidence>
<protein>
    <submittedName>
        <fullName evidence="11">Peptide/nickel transport system permease protein</fullName>
    </submittedName>
</protein>
<dbReference type="PANTHER" id="PTHR43386">
    <property type="entry name" value="OLIGOPEPTIDE TRANSPORT SYSTEM PERMEASE PROTEIN APPC"/>
    <property type="match status" value="1"/>
</dbReference>
<dbReference type="PROSITE" id="PS50928">
    <property type="entry name" value="ABC_TM1"/>
    <property type="match status" value="1"/>
</dbReference>
<feature type="transmembrane region" description="Helical" evidence="9">
    <location>
        <begin position="148"/>
        <end position="165"/>
    </location>
</feature>
<feature type="transmembrane region" description="Helical" evidence="9">
    <location>
        <begin position="204"/>
        <end position="231"/>
    </location>
</feature>
<dbReference type="GO" id="GO:0071916">
    <property type="term" value="F:dipeptide transmembrane transporter activity"/>
    <property type="evidence" value="ECO:0007669"/>
    <property type="project" value="TreeGrafter"/>
</dbReference>
<keyword evidence="2 9" id="KW-0813">Transport</keyword>
<evidence type="ECO:0000256" key="5">
    <source>
        <dbReference type="ARBA" id="ARBA00022856"/>
    </source>
</evidence>
<dbReference type="Proteomes" id="UP000199180">
    <property type="component" value="Unassembled WGS sequence"/>
</dbReference>
<evidence type="ECO:0000256" key="7">
    <source>
        <dbReference type="ARBA" id="ARBA00022989"/>
    </source>
</evidence>
<dbReference type="InterPro" id="IPR000515">
    <property type="entry name" value="MetI-like"/>
</dbReference>
<dbReference type="RefSeq" id="WP_090737035.1">
    <property type="nucleotide sequence ID" value="NZ_FOHO01000015.1"/>
</dbReference>
<name>A0A1I0I903_9RHOB</name>
<sequence length="279" mass="29473">MSNQTDMMIEAIAPTTSRRLPVSRLVGFALLALLAVAAIGGPDLIGKDPAKQSLLDTLQGPSAEHPLGTDNLGRDMTARLLSGAQLSLSLAFLSVITAGLPGTLLGVVAAWFGGWTDRLLGAFADAVLALPGLLLVLMLAAISPGSWWALYAGISLTLWVDYFRYTRQRARIVLAEPSVEASRLLGLGPWLLIRRHLIPEIGPGLLTIAAFGAATAVTAVAALGFVSVGVRPPTAEWGVMMTELLPYWREAPFLILQPVGCLVLTVLALHLSVGGLRRS</sequence>
<dbReference type="Pfam" id="PF00528">
    <property type="entry name" value="BPD_transp_1"/>
    <property type="match status" value="1"/>
</dbReference>
<feature type="domain" description="ABC transmembrane type-1" evidence="10">
    <location>
        <begin position="84"/>
        <end position="273"/>
    </location>
</feature>
<keyword evidence="6" id="KW-0653">Protein transport</keyword>
<evidence type="ECO:0000256" key="3">
    <source>
        <dbReference type="ARBA" id="ARBA00022475"/>
    </source>
</evidence>
<evidence type="ECO:0000256" key="4">
    <source>
        <dbReference type="ARBA" id="ARBA00022692"/>
    </source>
</evidence>
<keyword evidence="8 9" id="KW-0472">Membrane</keyword>
<accession>A0A1I0I903</accession>
<reference evidence="11 12" key="1">
    <citation type="submission" date="2016-10" db="EMBL/GenBank/DDBJ databases">
        <authorList>
            <person name="de Groot N.N."/>
        </authorList>
    </citation>
    <scope>NUCLEOTIDE SEQUENCE [LARGE SCALE GENOMIC DNA]</scope>
    <source>
        <strain evidence="11 12">DSM 17862</strain>
    </source>
</reference>
<dbReference type="Gene3D" id="1.10.3720.10">
    <property type="entry name" value="MetI-like"/>
    <property type="match status" value="1"/>
</dbReference>
<evidence type="ECO:0000313" key="11">
    <source>
        <dbReference type="EMBL" id="SET93217.1"/>
    </source>
</evidence>
<dbReference type="GO" id="GO:0015031">
    <property type="term" value="P:protein transport"/>
    <property type="evidence" value="ECO:0007669"/>
    <property type="project" value="UniProtKB-KW"/>
</dbReference>
<evidence type="ECO:0000256" key="6">
    <source>
        <dbReference type="ARBA" id="ARBA00022927"/>
    </source>
</evidence>
<keyword evidence="3" id="KW-1003">Cell membrane</keyword>
<comment type="subcellular location">
    <subcellularLocation>
        <location evidence="1 9">Cell membrane</location>
        <topology evidence="1 9">Multi-pass membrane protein</topology>
    </subcellularLocation>
</comment>
<gene>
    <name evidence="11" type="ORF">SAMN04489858_11514</name>
</gene>
<evidence type="ECO:0000313" key="12">
    <source>
        <dbReference type="Proteomes" id="UP000199180"/>
    </source>
</evidence>
<comment type="similarity">
    <text evidence="9">Belongs to the binding-protein-dependent transport system permease family.</text>
</comment>
<organism evidence="11 12">
    <name type="scientific">Paracoccus homiensis</name>
    <dbReference type="NCBI Taxonomy" id="364199"/>
    <lineage>
        <taxon>Bacteria</taxon>
        <taxon>Pseudomonadati</taxon>
        <taxon>Pseudomonadota</taxon>
        <taxon>Alphaproteobacteria</taxon>
        <taxon>Rhodobacterales</taxon>
        <taxon>Paracoccaceae</taxon>
        <taxon>Paracoccus</taxon>
    </lineage>
</organism>
<keyword evidence="4 9" id="KW-0812">Transmembrane</keyword>
<evidence type="ECO:0000256" key="8">
    <source>
        <dbReference type="ARBA" id="ARBA00023136"/>
    </source>
</evidence>
<feature type="transmembrane region" description="Helical" evidence="9">
    <location>
        <begin position="90"/>
        <end position="112"/>
    </location>
</feature>
<keyword evidence="12" id="KW-1185">Reference proteome</keyword>
<dbReference type="OrthoDB" id="9783218at2"/>
<dbReference type="GO" id="GO:0005886">
    <property type="term" value="C:plasma membrane"/>
    <property type="evidence" value="ECO:0007669"/>
    <property type="project" value="UniProtKB-SubCell"/>
</dbReference>
<feature type="transmembrane region" description="Helical" evidence="9">
    <location>
        <begin position="119"/>
        <end position="142"/>
    </location>
</feature>
<keyword evidence="7 9" id="KW-1133">Transmembrane helix</keyword>
<dbReference type="InterPro" id="IPR035906">
    <property type="entry name" value="MetI-like_sf"/>
</dbReference>
<dbReference type="CDD" id="cd06261">
    <property type="entry name" value="TM_PBP2"/>
    <property type="match status" value="1"/>
</dbReference>
<dbReference type="SUPFAM" id="SSF161098">
    <property type="entry name" value="MetI-like"/>
    <property type="match status" value="1"/>
</dbReference>
<keyword evidence="5" id="KW-0571">Peptide transport</keyword>
<dbReference type="PANTHER" id="PTHR43386:SF1">
    <property type="entry name" value="D,D-DIPEPTIDE TRANSPORT SYSTEM PERMEASE PROTEIN DDPC-RELATED"/>
    <property type="match status" value="1"/>
</dbReference>